<protein>
    <submittedName>
        <fullName evidence="1">Class I SAM-dependent methyltransferase</fullName>
    </submittedName>
</protein>
<accession>A0ABD5P859</accession>
<dbReference type="GO" id="GO:0008168">
    <property type="term" value="F:methyltransferase activity"/>
    <property type="evidence" value="ECO:0007669"/>
    <property type="project" value="UniProtKB-KW"/>
</dbReference>
<organism evidence="1 2">
    <name type="scientific">Halobium salinum</name>
    <dbReference type="NCBI Taxonomy" id="1364940"/>
    <lineage>
        <taxon>Archaea</taxon>
        <taxon>Methanobacteriati</taxon>
        <taxon>Methanobacteriota</taxon>
        <taxon>Stenosarchaea group</taxon>
        <taxon>Halobacteria</taxon>
        <taxon>Halobacteriales</taxon>
        <taxon>Haloferacaceae</taxon>
        <taxon>Halobium</taxon>
    </lineage>
</organism>
<comment type="caution">
    <text evidence="1">The sequence shown here is derived from an EMBL/GenBank/DDBJ whole genome shotgun (WGS) entry which is preliminary data.</text>
</comment>
<name>A0ABD5P859_9EURY</name>
<proteinExistence type="predicted"/>
<dbReference type="EMBL" id="JBHSDS010000003">
    <property type="protein sequence ID" value="MFC4356938.1"/>
    <property type="molecule type" value="Genomic_DNA"/>
</dbReference>
<dbReference type="Proteomes" id="UP001595921">
    <property type="component" value="Unassembled WGS sequence"/>
</dbReference>
<dbReference type="SUPFAM" id="SSF53335">
    <property type="entry name" value="S-adenosyl-L-methionine-dependent methyltransferases"/>
    <property type="match status" value="1"/>
</dbReference>
<dbReference type="RefSeq" id="WP_267621896.1">
    <property type="nucleotide sequence ID" value="NZ_JAODIW010000006.1"/>
</dbReference>
<reference evidence="1 2" key="1">
    <citation type="journal article" date="2019" name="Int. J. Syst. Evol. Microbiol.">
        <title>The Global Catalogue of Microorganisms (GCM) 10K type strain sequencing project: providing services to taxonomists for standard genome sequencing and annotation.</title>
        <authorList>
            <consortium name="The Broad Institute Genomics Platform"/>
            <consortium name="The Broad Institute Genome Sequencing Center for Infectious Disease"/>
            <person name="Wu L."/>
            <person name="Ma J."/>
        </authorList>
    </citation>
    <scope>NUCLEOTIDE SEQUENCE [LARGE SCALE GENOMIC DNA]</scope>
    <source>
        <strain evidence="1 2">CGMCC 1.12553</strain>
    </source>
</reference>
<evidence type="ECO:0000313" key="2">
    <source>
        <dbReference type="Proteomes" id="UP001595921"/>
    </source>
</evidence>
<dbReference type="Gene3D" id="3.40.50.150">
    <property type="entry name" value="Vaccinia Virus protein VP39"/>
    <property type="match status" value="1"/>
</dbReference>
<dbReference type="InterPro" id="IPR029063">
    <property type="entry name" value="SAM-dependent_MTases_sf"/>
</dbReference>
<dbReference type="GO" id="GO:0032259">
    <property type="term" value="P:methylation"/>
    <property type="evidence" value="ECO:0007669"/>
    <property type="project" value="UniProtKB-KW"/>
</dbReference>
<keyword evidence="1" id="KW-0489">Methyltransferase</keyword>
<evidence type="ECO:0000313" key="1">
    <source>
        <dbReference type="EMBL" id="MFC4356938.1"/>
    </source>
</evidence>
<sequence>MTRDPFGRAVRDHHLGEREEPLVDRDGDETREHAIERWYFGDHEPDEWFESWLDGPLLDMGAGAGRDSLYFQERFETVAVEVSDHLVRTMRERGVEDARRADMFSLRDHFERDRFRSAVAVGTQLGLAGSMAGVRAFLDDLAYVTTSDATAILDNYGPQRSVAQGVFAVRDDPAPGLAHRVFHCEYEGEVGRTLYFRLFDRRRLAEALVGTPWEIAEFSYGHPESDEESNQWVVVLEKTDRA</sequence>
<keyword evidence="2" id="KW-1185">Reference proteome</keyword>
<gene>
    <name evidence="1" type="ORF">ACFO0N_03130</name>
</gene>
<dbReference type="AlphaFoldDB" id="A0ABD5P859"/>
<keyword evidence="1" id="KW-0808">Transferase</keyword>